<dbReference type="AlphaFoldDB" id="A0A5J9U2E4"/>
<feature type="non-terminal residue" evidence="1">
    <location>
        <position position="1"/>
    </location>
</feature>
<dbReference type="Gramene" id="TVU17627">
    <property type="protein sequence ID" value="TVU17627"/>
    <property type="gene ID" value="EJB05_33675"/>
</dbReference>
<sequence>MELGLLVAVLPTKLKQDDASMARFNRRGSHPKCLLRSRRGGVASAFYLTRLGFPEGGDREKGASDSGVGSWVPSDVGHVVCSQCRNKLKSPNECHSQTSAIGNGQGSPLKELNCKIVYSQHELGSSRPGNGDLVNYYLRSKFRVACTDFSEGLPNLDSRFKIVVPNVALEKTPSR</sequence>
<evidence type="ECO:0000313" key="1">
    <source>
        <dbReference type="EMBL" id="TVU17627.1"/>
    </source>
</evidence>
<evidence type="ECO:0000313" key="2">
    <source>
        <dbReference type="Proteomes" id="UP000324897"/>
    </source>
</evidence>
<dbReference type="EMBL" id="RWGY01000029">
    <property type="protein sequence ID" value="TVU17627.1"/>
    <property type="molecule type" value="Genomic_DNA"/>
</dbReference>
<protein>
    <submittedName>
        <fullName evidence="1">Uncharacterized protein</fullName>
    </submittedName>
</protein>
<organism evidence="1 2">
    <name type="scientific">Eragrostis curvula</name>
    <name type="common">weeping love grass</name>
    <dbReference type="NCBI Taxonomy" id="38414"/>
    <lineage>
        <taxon>Eukaryota</taxon>
        <taxon>Viridiplantae</taxon>
        <taxon>Streptophyta</taxon>
        <taxon>Embryophyta</taxon>
        <taxon>Tracheophyta</taxon>
        <taxon>Spermatophyta</taxon>
        <taxon>Magnoliopsida</taxon>
        <taxon>Liliopsida</taxon>
        <taxon>Poales</taxon>
        <taxon>Poaceae</taxon>
        <taxon>PACMAD clade</taxon>
        <taxon>Chloridoideae</taxon>
        <taxon>Eragrostideae</taxon>
        <taxon>Eragrostidinae</taxon>
        <taxon>Eragrostis</taxon>
    </lineage>
</organism>
<gene>
    <name evidence="1" type="ORF">EJB05_33675</name>
</gene>
<keyword evidence="2" id="KW-1185">Reference proteome</keyword>
<reference evidence="1 2" key="1">
    <citation type="journal article" date="2019" name="Sci. Rep.">
        <title>A high-quality genome of Eragrostis curvula grass provides insights into Poaceae evolution and supports new strategies to enhance forage quality.</title>
        <authorList>
            <person name="Carballo J."/>
            <person name="Santos B.A.C.M."/>
            <person name="Zappacosta D."/>
            <person name="Garbus I."/>
            <person name="Selva J.P."/>
            <person name="Gallo C.A."/>
            <person name="Diaz A."/>
            <person name="Albertini E."/>
            <person name="Caccamo M."/>
            <person name="Echenique V."/>
        </authorList>
    </citation>
    <scope>NUCLEOTIDE SEQUENCE [LARGE SCALE GENOMIC DNA]</scope>
    <source>
        <strain evidence="2">cv. Victoria</strain>
        <tissue evidence="1">Leaf</tissue>
    </source>
</reference>
<comment type="caution">
    <text evidence="1">The sequence shown here is derived from an EMBL/GenBank/DDBJ whole genome shotgun (WGS) entry which is preliminary data.</text>
</comment>
<accession>A0A5J9U2E4</accession>
<name>A0A5J9U2E4_9POAL</name>
<dbReference type="Proteomes" id="UP000324897">
    <property type="component" value="Chromosome 7"/>
</dbReference>
<feature type="non-terminal residue" evidence="1">
    <location>
        <position position="175"/>
    </location>
</feature>
<proteinExistence type="predicted"/>